<dbReference type="PANTHER" id="PTHR24062">
    <property type="entry name" value="VOMERONASAL TYPE-1 RECEPTOR"/>
    <property type="match status" value="1"/>
</dbReference>
<evidence type="ECO:0000256" key="5">
    <source>
        <dbReference type="ARBA" id="ARBA00022692"/>
    </source>
</evidence>
<evidence type="ECO:0000256" key="9">
    <source>
        <dbReference type="ARBA" id="ARBA00023170"/>
    </source>
</evidence>
<evidence type="ECO:0000256" key="7">
    <source>
        <dbReference type="ARBA" id="ARBA00023040"/>
    </source>
</evidence>
<keyword evidence="4 11" id="KW-0589">Pheromone response</keyword>
<dbReference type="SUPFAM" id="SSF81321">
    <property type="entry name" value="Family A G protein-coupled receptor-like"/>
    <property type="match status" value="1"/>
</dbReference>
<evidence type="ECO:0000256" key="6">
    <source>
        <dbReference type="ARBA" id="ARBA00022989"/>
    </source>
</evidence>
<evidence type="ECO:0000256" key="4">
    <source>
        <dbReference type="ARBA" id="ARBA00022507"/>
    </source>
</evidence>
<feature type="transmembrane region" description="Helical" evidence="11">
    <location>
        <begin position="52"/>
        <end position="75"/>
    </location>
</feature>
<dbReference type="Pfam" id="PF03402">
    <property type="entry name" value="V1R"/>
    <property type="match status" value="1"/>
</dbReference>
<dbReference type="GO" id="GO:0019236">
    <property type="term" value="P:response to pheromone"/>
    <property type="evidence" value="ECO:0007669"/>
    <property type="project" value="UniProtKB-KW"/>
</dbReference>
<evidence type="ECO:0000256" key="2">
    <source>
        <dbReference type="ARBA" id="ARBA00010663"/>
    </source>
</evidence>
<gene>
    <name evidence="12" type="ORF">GHT09_003694</name>
    <name evidence="13" type="ORF">MONAX_5E016091</name>
</gene>
<evidence type="ECO:0000313" key="14">
    <source>
        <dbReference type="Proteomes" id="UP000335636"/>
    </source>
</evidence>
<keyword evidence="8 11" id="KW-0472">Membrane</keyword>
<reference evidence="12" key="2">
    <citation type="submission" date="2020-08" db="EMBL/GenBank/DDBJ databases">
        <authorList>
            <person name="Shumante A."/>
            <person name="Zimin A.V."/>
            <person name="Puiu D."/>
            <person name="Salzberg S.L."/>
        </authorList>
    </citation>
    <scope>NUCLEOTIDE SEQUENCE</scope>
    <source>
        <strain evidence="12">WC2-LM</strain>
        <tissue evidence="12">Liver</tissue>
    </source>
</reference>
<feature type="transmembrane region" description="Helical" evidence="11">
    <location>
        <begin position="96"/>
        <end position="115"/>
    </location>
</feature>
<feature type="transmembrane region" description="Helical" evidence="11">
    <location>
        <begin position="12"/>
        <end position="32"/>
    </location>
</feature>
<dbReference type="EMBL" id="CABDUW010001108">
    <property type="protein sequence ID" value="VTJ78696.1"/>
    <property type="molecule type" value="Genomic_DNA"/>
</dbReference>
<feature type="transmembrane region" description="Helical" evidence="11">
    <location>
        <begin position="156"/>
        <end position="174"/>
    </location>
</feature>
<keyword evidence="7 11" id="KW-0297">G-protein coupled receptor</keyword>
<comment type="similarity">
    <text evidence="2 11">Belongs to the G-protein coupled receptor 1 family.</text>
</comment>
<dbReference type="PRINTS" id="PR01534">
    <property type="entry name" value="VOMERONASL1R"/>
</dbReference>
<evidence type="ECO:0000256" key="1">
    <source>
        <dbReference type="ARBA" id="ARBA00004651"/>
    </source>
</evidence>
<evidence type="ECO:0000256" key="3">
    <source>
        <dbReference type="ARBA" id="ARBA00022475"/>
    </source>
</evidence>
<keyword evidence="3 11" id="KW-1003">Cell membrane</keyword>
<keyword evidence="6 11" id="KW-1133">Transmembrane helix</keyword>
<dbReference type="InterPro" id="IPR004072">
    <property type="entry name" value="Vmron_rcpt_1"/>
</dbReference>
<dbReference type="EMBL" id="WJEC01000206">
    <property type="protein sequence ID" value="KAF7484788.1"/>
    <property type="molecule type" value="Genomic_DNA"/>
</dbReference>
<dbReference type="AlphaFoldDB" id="A0A5E4CAH1"/>
<keyword evidence="5 11" id="KW-0812">Transmembrane</keyword>
<evidence type="ECO:0000313" key="13">
    <source>
        <dbReference type="EMBL" id="VTJ78696.1"/>
    </source>
</evidence>
<name>A0A5E4CAH1_MARMO</name>
<keyword evidence="9 11" id="KW-0675">Receptor</keyword>
<dbReference type="GO" id="GO:0005886">
    <property type="term" value="C:plasma membrane"/>
    <property type="evidence" value="ECO:0007669"/>
    <property type="project" value="UniProtKB-SubCell"/>
</dbReference>
<comment type="caution">
    <text evidence="11">Lacks conserved residue(s) required for the propagation of feature annotation.</text>
</comment>
<comment type="subcellular location">
    <subcellularLocation>
        <location evidence="1 11">Cell membrane</location>
        <topology evidence="1 11">Multi-pass membrane protein</topology>
    </subcellularLocation>
</comment>
<proteinExistence type="inferred from homology"/>
<dbReference type="Gene3D" id="1.20.1070.10">
    <property type="entry name" value="Rhodopsin 7-helix transmembrane proteins"/>
    <property type="match status" value="1"/>
</dbReference>
<evidence type="ECO:0000256" key="8">
    <source>
        <dbReference type="ARBA" id="ARBA00023136"/>
    </source>
</evidence>
<evidence type="ECO:0000256" key="11">
    <source>
        <dbReference type="RuleBase" id="RU364061"/>
    </source>
</evidence>
<accession>A0A5E4CAH1</accession>
<organism evidence="13 14">
    <name type="scientific">Marmota monax</name>
    <name type="common">Woodchuck</name>
    <dbReference type="NCBI Taxonomy" id="9995"/>
    <lineage>
        <taxon>Eukaryota</taxon>
        <taxon>Metazoa</taxon>
        <taxon>Chordata</taxon>
        <taxon>Craniata</taxon>
        <taxon>Vertebrata</taxon>
        <taxon>Euteleostomi</taxon>
        <taxon>Mammalia</taxon>
        <taxon>Eutheria</taxon>
        <taxon>Euarchontoglires</taxon>
        <taxon>Glires</taxon>
        <taxon>Rodentia</taxon>
        <taxon>Sciuromorpha</taxon>
        <taxon>Sciuridae</taxon>
        <taxon>Xerinae</taxon>
        <taxon>Marmotini</taxon>
        <taxon>Marmota</taxon>
    </lineage>
</organism>
<evidence type="ECO:0000313" key="12">
    <source>
        <dbReference type="EMBL" id="KAF7484788.1"/>
    </source>
</evidence>
<dbReference type="GO" id="GO:0016503">
    <property type="term" value="F:pheromone receptor activity"/>
    <property type="evidence" value="ECO:0007669"/>
    <property type="project" value="InterPro"/>
</dbReference>
<keyword evidence="14" id="KW-1185">Reference proteome</keyword>
<dbReference type="Proteomes" id="UP000662637">
    <property type="component" value="Unassembled WGS sequence"/>
</dbReference>
<keyword evidence="10 11" id="KW-0807">Transducer</keyword>
<evidence type="ECO:0000256" key="10">
    <source>
        <dbReference type="ARBA" id="ARBA00023224"/>
    </source>
</evidence>
<protein>
    <recommendedName>
        <fullName evidence="11">Vomeronasal type-1 receptor</fullName>
    </recommendedName>
</protein>
<dbReference type="Proteomes" id="UP000335636">
    <property type="component" value="Unassembled WGS sequence"/>
</dbReference>
<sequence>MFLVQCRTRPMDVAITHLALIHLLMLIIRVFLDIDILGVQDIWNDITCKAIIYLYRLMRSLSVSTTCLLSVLQATTLSSRSSFRVKFKHTSPQHSLWYFLNLGVFNMFINVRVLVSIGGSSNDTLDVRFSTESCSVSPTGYYYRILFSLVGKLWDVFLVGLMALSSGYMVALLWRH</sequence>
<reference evidence="13 14" key="1">
    <citation type="submission" date="2019-04" db="EMBL/GenBank/DDBJ databases">
        <authorList>
            <person name="Alioto T."/>
            <person name="Alioto T."/>
        </authorList>
    </citation>
    <scope>NUCLEOTIDE SEQUENCE [LARGE SCALE GENOMIC DNA]</scope>
</reference>